<sequence length="170" mass="19479">MSDKATFLTSSLEDLARSIGGQLQIDLGFRGELIEIERYQVWGQENYTCTMCSPLIFLFLHLTLGQVPSDTISTSTVYHPHLFDKNEYCRTLRCSTDELCVVTEKTARCVKNDKLHEIDGVHIDFASGKPIEHQVEESNPYSPGRIKPQHKHEHLLRHYEHPGTPNHSIY</sequence>
<reference evidence="3" key="1">
    <citation type="submission" date="2022-11" db="UniProtKB">
        <authorList>
            <consortium name="WormBaseParasite"/>
        </authorList>
    </citation>
    <scope>IDENTIFICATION</scope>
</reference>
<proteinExistence type="predicted"/>
<name>A0A915PXH1_9BILA</name>
<accession>A0A915PXH1</accession>
<dbReference type="Proteomes" id="UP000887581">
    <property type="component" value="Unplaced"/>
</dbReference>
<organism evidence="2 3">
    <name type="scientific">Setaria digitata</name>
    <dbReference type="NCBI Taxonomy" id="48799"/>
    <lineage>
        <taxon>Eukaryota</taxon>
        <taxon>Metazoa</taxon>
        <taxon>Ecdysozoa</taxon>
        <taxon>Nematoda</taxon>
        <taxon>Chromadorea</taxon>
        <taxon>Rhabditida</taxon>
        <taxon>Spirurina</taxon>
        <taxon>Spiruromorpha</taxon>
        <taxon>Filarioidea</taxon>
        <taxon>Setariidae</taxon>
        <taxon>Setaria</taxon>
    </lineage>
</organism>
<dbReference type="AlphaFoldDB" id="A0A915PXH1"/>
<feature type="region of interest" description="Disordered" evidence="1">
    <location>
        <begin position="136"/>
        <end position="170"/>
    </location>
</feature>
<dbReference type="WBParaSite" id="sdigi.contig331.g7498.t1">
    <property type="protein sequence ID" value="sdigi.contig331.g7498.t1"/>
    <property type="gene ID" value="sdigi.contig331.g7498"/>
</dbReference>
<keyword evidence="2" id="KW-1185">Reference proteome</keyword>
<evidence type="ECO:0000256" key="1">
    <source>
        <dbReference type="SAM" id="MobiDB-lite"/>
    </source>
</evidence>
<evidence type="ECO:0000313" key="2">
    <source>
        <dbReference type="Proteomes" id="UP000887581"/>
    </source>
</evidence>
<evidence type="ECO:0000313" key="3">
    <source>
        <dbReference type="WBParaSite" id="sdigi.contig331.g7498.t1"/>
    </source>
</evidence>
<protein>
    <submittedName>
        <fullName evidence="3">Uncharacterized protein</fullName>
    </submittedName>
</protein>